<dbReference type="EMBL" id="VSSQ01031883">
    <property type="protein sequence ID" value="MPM82953.1"/>
    <property type="molecule type" value="Genomic_DNA"/>
</dbReference>
<gene>
    <name evidence="4" type="ORF">SDC9_130015</name>
</gene>
<evidence type="ECO:0000256" key="1">
    <source>
        <dbReference type="ARBA" id="ARBA00008857"/>
    </source>
</evidence>
<dbReference type="Pfam" id="PF13356">
    <property type="entry name" value="Arm-DNA-bind_3"/>
    <property type="match status" value="1"/>
</dbReference>
<organism evidence="4">
    <name type="scientific">bioreactor metagenome</name>
    <dbReference type="NCBI Taxonomy" id="1076179"/>
    <lineage>
        <taxon>unclassified sequences</taxon>
        <taxon>metagenomes</taxon>
        <taxon>ecological metagenomes</taxon>
    </lineage>
</organism>
<accession>A0A645D1I9</accession>
<dbReference type="AlphaFoldDB" id="A0A645D1I9"/>
<dbReference type="InterPro" id="IPR025166">
    <property type="entry name" value="Integrase_DNA_bind_dom"/>
</dbReference>
<evidence type="ECO:0000313" key="4">
    <source>
        <dbReference type="EMBL" id="MPM82953.1"/>
    </source>
</evidence>
<proteinExistence type="inferred from homology"/>
<dbReference type="Gene3D" id="3.30.160.390">
    <property type="entry name" value="Integrase, DNA-binding domain"/>
    <property type="match status" value="1"/>
</dbReference>
<reference evidence="4" key="1">
    <citation type="submission" date="2019-08" db="EMBL/GenBank/DDBJ databases">
        <authorList>
            <person name="Kucharzyk K."/>
            <person name="Murdoch R.W."/>
            <person name="Higgins S."/>
            <person name="Loffler F."/>
        </authorList>
    </citation>
    <scope>NUCLEOTIDE SEQUENCE</scope>
</reference>
<protein>
    <recommendedName>
        <fullName evidence="3">Integrase DNA-binding domain-containing protein</fullName>
    </recommendedName>
</protein>
<comment type="similarity">
    <text evidence="1">Belongs to the 'phage' integrase family.</text>
</comment>
<sequence length="133" mass="15184">MEKLTDELIAEWIEGGQRFEMRGDGGGLYLGFRSDQKRPVWLFRFRQFGEQHKLTLGNYPAVSLESARELARSYRKLIDSDESVIAAVGNKRRKDSDQELARTFSALLREASLHGAKRMTVTIEFGGEESWAN</sequence>
<feature type="domain" description="Integrase DNA-binding" evidence="3">
    <location>
        <begin position="4"/>
        <end position="86"/>
    </location>
</feature>
<dbReference type="InterPro" id="IPR050808">
    <property type="entry name" value="Phage_Integrase"/>
</dbReference>
<keyword evidence="2" id="KW-0229">DNA integration</keyword>
<name>A0A645D1I9_9ZZZZ</name>
<dbReference type="GO" id="GO:0015074">
    <property type="term" value="P:DNA integration"/>
    <property type="evidence" value="ECO:0007669"/>
    <property type="project" value="UniProtKB-KW"/>
</dbReference>
<comment type="caution">
    <text evidence="4">The sequence shown here is derived from an EMBL/GenBank/DDBJ whole genome shotgun (WGS) entry which is preliminary data.</text>
</comment>
<dbReference type="PANTHER" id="PTHR30629">
    <property type="entry name" value="PROPHAGE INTEGRASE"/>
    <property type="match status" value="1"/>
</dbReference>
<dbReference type="PANTHER" id="PTHR30629:SF2">
    <property type="entry name" value="PROPHAGE INTEGRASE INTS-RELATED"/>
    <property type="match status" value="1"/>
</dbReference>
<evidence type="ECO:0000259" key="3">
    <source>
        <dbReference type="Pfam" id="PF13356"/>
    </source>
</evidence>
<evidence type="ECO:0000256" key="2">
    <source>
        <dbReference type="ARBA" id="ARBA00022908"/>
    </source>
</evidence>
<dbReference type="InterPro" id="IPR038488">
    <property type="entry name" value="Integrase_DNA-bd_sf"/>
</dbReference>